<accession>A0A218XCF5</accession>
<name>A0A218XCF5_PUNGR</name>
<dbReference type="EMBL" id="MTKT01002011">
    <property type="protein sequence ID" value="OWM82191.1"/>
    <property type="molecule type" value="Genomic_DNA"/>
</dbReference>
<reference evidence="1" key="2">
    <citation type="submission" date="2017-06" db="EMBL/GenBank/DDBJ databases">
        <title>The pomegranate genome and the genomics of punicalagin biosynthesis.</title>
        <authorList>
            <person name="Xu C."/>
        </authorList>
    </citation>
    <scope>NUCLEOTIDE SEQUENCE [LARGE SCALE GENOMIC DNA]</scope>
    <source>
        <tissue evidence="1">Fresh leaf</tissue>
    </source>
</reference>
<evidence type="ECO:0000313" key="1">
    <source>
        <dbReference type="EMBL" id="OWM82191.1"/>
    </source>
</evidence>
<comment type="caution">
    <text evidence="1">The sequence shown here is derived from an EMBL/GenBank/DDBJ whole genome shotgun (WGS) entry which is preliminary data.</text>
</comment>
<gene>
    <name evidence="1" type="ORF">CDL15_Pgr001765</name>
    <name evidence="2" type="ORF">CRG98_020866</name>
</gene>
<evidence type="ECO:0000313" key="3">
    <source>
        <dbReference type="Proteomes" id="UP000197138"/>
    </source>
</evidence>
<keyword evidence="4" id="KW-1185">Reference proteome</keyword>
<sequence length="146" mass="16061">MSVSIEALAMAGANYLDYVTDDEHKDMETPSHLLVEEEEQEHIGEAKPRTVRDVTLSGNLRPARRSYPFGRLIGDGHCGSDEDVLVYGKRHPPTTTSAVSMSKIRNRPKSKVTGLNIVAQYGSPTALVDRKGLDTKEIEVLHNSTS</sequence>
<dbReference type="Proteomes" id="UP000197138">
    <property type="component" value="Unassembled WGS sequence"/>
</dbReference>
<dbReference type="EMBL" id="PGOL01001346">
    <property type="protein sequence ID" value="PKI58710.1"/>
    <property type="molecule type" value="Genomic_DNA"/>
</dbReference>
<reference evidence="3" key="1">
    <citation type="journal article" date="2017" name="Plant J.">
        <title>The pomegranate (Punica granatum L.) genome and the genomics of punicalagin biosynthesis.</title>
        <authorList>
            <person name="Qin G."/>
            <person name="Xu C."/>
            <person name="Ming R."/>
            <person name="Tang H."/>
            <person name="Guyot R."/>
            <person name="Kramer E.M."/>
            <person name="Hu Y."/>
            <person name="Yi X."/>
            <person name="Qi Y."/>
            <person name="Xu X."/>
            <person name="Gao Z."/>
            <person name="Pan H."/>
            <person name="Jian J."/>
            <person name="Tian Y."/>
            <person name="Yue Z."/>
            <person name="Xu Y."/>
        </authorList>
    </citation>
    <scope>NUCLEOTIDE SEQUENCE [LARGE SCALE GENOMIC DNA]</scope>
    <source>
        <strain evidence="3">cv. Dabenzi</strain>
    </source>
</reference>
<evidence type="ECO:0000313" key="4">
    <source>
        <dbReference type="Proteomes" id="UP000233551"/>
    </source>
</evidence>
<dbReference type="Proteomes" id="UP000233551">
    <property type="component" value="Unassembled WGS sequence"/>
</dbReference>
<dbReference type="AlphaFoldDB" id="A0A218XCF5"/>
<protein>
    <submittedName>
        <fullName evidence="1">Uncharacterized protein</fullName>
    </submittedName>
</protein>
<evidence type="ECO:0000313" key="2">
    <source>
        <dbReference type="EMBL" id="PKI58710.1"/>
    </source>
</evidence>
<reference evidence="2 4" key="3">
    <citation type="submission" date="2017-11" db="EMBL/GenBank/DDBJ databases">
        <title>De-novo sequencing of pomegranate (Punica granatum L.) genome.</title>
        <authorList>
            <person name="Akparov Z."/>
            <person name="Amiraslanov A."/>
            <person name="Hajiyeva S."/>
            <person name="Abbasov M."/>
            <person name="Kaur K."/>
            <person name="Hamwieh A."/>
            <person name="Solovyev V."/>
            <person name="Salamov A."/>
            <person name="Braich B."/>
            <person name="Kosarev P."/>
            <person name="Mahmoud A."/>
            <person name="Hajiyev E."/>
            <person name="Babayeva S."/>
            <person name="Izzatullayeva V."/>
            <person name="Mammadov A."/>
            <person name="Mammadov A."/>
            <person name="Sharifova S."/>
            <person name="Ojaghi J."/>
            <person name="Eynullazada K."/>
            <person name="Bayramov B."/>
            <person name="Abdulazimova A."/>
            <person name="Shahmuradov I."/>
        </authorList>
    </citation>
    <scope>NUCLEOTIDE SEQUENCE [LARGE SCALE GENOMIC DNA]</scope>
    <source>
        <strain evidence="2">AG2017</strain>
        <strain evidence="4">cv. AG2017</strain>
        <tissue evidence="2">Leaf</tissue>
    </source>
</reference>
<organism evidence="1 3">
    <name type="scientific">Punica granatum</name>
    <name type="common">Pomegranate</name>
    <dbReference type="NCBI Taxonomy" id="22663"/>
    <lineage>
        <taxon>Eukaryota</taxon>
        <taxon>Viridiplantae</taxon>
        <taxon>Streptophyta</taxon>
        <taxon>Embryophyta</taxon>
        <taxon>Tracheophyta</taxon>
        <taxon>Spermatophyta</taxon>
        <taxon>Magnoliopsida</taxon>
        <taxon>eudicotyledons</taxon>
        <taxon>Gunneridae</taxon>
        <taxon>Pentapetalae</taxon>
        <taxon>rosids</taxon>
        <taxon>malvids</taxon>
        <taxon>Myrtales</taxon>
        <taxon>Lythraceae</taxon>
        <taxon>Punica</taxon>
    </lineage>
</organism>
<proteinExistence type="predicted"/>